<protein>
    <submittedName>
        <fullName evidence="1">Uncharacterized protein</fullName>
    </submittedName>
</protein>
<evidence type="ECO:0000313" key="2">
    <source>
        <dbReference type="Proteomes" id="UP001153069"/>
    </source>
</evidence>
<proteinExistence type="predicted"/>
<reference evidence="1" key="1">
    <citation type="submission" date="2020-06" db="EMBL/GenBank/DDBJ databases">
        <authorList>
            <consortium name="Plant Systems Biology data submission"/>
        </authorList>
    </citation>
    <scope>NUCLEOTIDE SEQUENCE</scope>
    <source>
        <strain evidence="1">D6</strain>
    </source>
</reference>
<comment type="caution">
    <text evidence="1">The sequence shown here is derived from an EMBL/GenBank/DDBJ whole genome shotgun (WGS) entry which is preliminary data.</text>
</comment>
<dbReference type="EMBL" id="CAICTM010000767">
    <property type="protein sequence ID" value="CAB9516210.1"/>
    <property type="molecule type" value="Genomic_DNA"/>
</dbReference>
<dbReference type="AlphaFoldDB" id="A0A9N8E997"/>
<name>A0A9N8E997_9STRA</name>
<evidence type="ECO:0000313" key="1">
    <source>
        <dbReference type="EMBL" id="CAB9516210.1"/>
    </source>
</evidence>
<accession>A0A9N8E997</accession>
<organism evidence="1 2">
    <name type="scientific">Seminavis robusta</name>
    <dbReference type="NCBI Taxonomy" id="568900"/>
    <lineage>
        <taxon>Eukaryota</taxon>
        <taxon>Sar</taxon>
        <taxon>Stramenopiles</taxon>
        <taxon>Ochrophyta</taxon>
        <taxon>Bacillariophyta</taxon>
        <taxon>Bacillariophyceae</taxon>
        <taxon>Bacillariophycidae</taxon>
        <taxon>Naviculales</taxon>
        <taxon>Naviculaceae</taxon>
        <taxon>Seminavis</taxon>
    </lineage>
</organism>
<gene>
    <name evidence="1" type="ORF">SEMRO_768_G199570.1</name>
</gene>
<sequence length="128" mass="14176">MVRCLCRLHNFCINERLEREQGGQPTISPVEESSKDVAERLAADDLNIVVEGGGVATGNVGDDYRPEILLHGGEHFDDVSYWTRTSRKSHGDILPREKMLSIVVENGLKRPTPRGWIGKTPAGSKYSS</sequence>
<dbReference type="Proteomes" id="UP001153069">
    <property type="component" value="Unassembled WGS sequence"/>
</dbReference>
<keyword evidence="2" id="KW-1185">Reference proteome</keyword>